<sequence>MHLPEREFGDRDRGPSRQAEDLGQVLCAEMSEVILLIELAAKLLEI</sequence>
<name>A0A8I2C7M2_BRAEL</name>
<protein>
    <submittedName>
        <fullName evidence="1">Uncharacterized protein</fullName>
    </submittedName>
</protein>
<dbReference type="RefSeq" id="WP_209945213.1">
    <property type="nucleotide sequence ID" value="NZ_JAFICZ010000001.1"/>
</dbReference>
<evidence type="ECO:0000313" key="1">
    <source>
        <dbReference type="EMBL" id="MBP1297458.1"/>
    </source>
</evidence>
<proteinExistence type="predicted"/>
<dbReference type="AlphaFoldDB" id="A0A8I2C7M2"/>
<evidence type="ECO:0000313" key="2">
    <source>
        <dbReference type="Proteomes" id="UP000673383"/>
    </source>
</evidence>
<dbReference type="Proteomes" id="UP000673383">
    <property type="component" value="Unassembled WGS sequence"/>
</dbReference>
<organism evidence="1 2">
    <name type="scientific">Bradyrhizobium elkanii</name>
    <dbReference type="NCBI Taxonomy" id="29448"/>
    <lineage>
        <taxon>Bacteria</taxon>
        <taxon>Pseudomonadati</taxon>
        <taxon>Pseudomonadota</taxon>
        <taxon>Alphaproteobacteria</taxon>
        <taxon>Hyphomicrobiales</taxon>
        <taxon>Nitrobacteraceae</taxon>
        <taxon>Bradyrhizobium</taxon>
    </lineage>
</organism>
<comment type="caution">
    <text evidence="1">The sequence shown here is derived from an EMBL/GenBank/DDBJ whole genome shotgun (WGS) entry which is preliminary data.</text>
</comment>
<reference evidence="1" key="1">
    <citation type="submission" date="2021-02" db="EMBL/GenBank/DDBJ databases">
        <title>Genomic Encyclopedia of Type Strains, Phase IV (KMG-V): Genome sequencing to study the core and pangenomes of soil and plant-associated prokaryotes.</title>
        <authorList>
            <person name="Whitman W."/>
        </authorList>
    </citation>
    <scope>NUCLEOTIDE SEQUENCE</scope>
    <source>
        <strain evidence="1">USDA 406</strain>
    </source>
</reference>
<dbReference type="EMBL" id="JAFICZ010000001">
    <property type="protein sequence ID" value="MBP1297458.1"/>
    <property type="molecule type" value="Genomic_DNA"/>
</dbReference>
<accession>A0A8I2C7M2</accession>
<gene>
    <name evidence="1" type="ORF">JOH49_007211</name>
</gene>